<dbReference type="Proteomes" id="UP000770661">
    <property type="component" value="Unassembled WGS sequence"/>
</dbReference>
<protein>
    <submittedName>
        <fullName evidence="2">Uncharacterized protein</fullName>
    </submittedName>
</protein>
<sequence length="118" mass="13010">MRGADTFLNPPVFSLVQLRENGGTSRHQDRSYSLLSDDCRPSQFLPSASAQGNPALSRMPNATSDLHSTIRHSPHTYSQAFHTVSPEQHTPLLGLRNYDTRAPSVSNIRGTPIDSPRN</sequence>
<feature type="region of interest" description="Disordered" evidence="1">
    <location>
        <begin position="43"/>
        <end position="69"/>
    </location>
</feature>
<name>A0A8J4XMK9_CHIOP</name>
<dbReference type="AlphaFoldDB" id="A0A8J4XMK9"/>
<evidence type="ECO:0000313" key="3">
    <source>
        <dbReference type="Proteomes" id="UP000770661"/>
    </source>
</evidence>
<feature type="compositionally biased region" description="Polar residues" evidence="1">
    <location>
        <begin position="44"/>
        <end position="67"/>
    </location>
</feature>
<accession>A0A8J4XMK9</accession>
<evidence type="ECO:0000313" key="2">
    <source>
        <dbReference type="EMBL" id="KAG0710197.1"/>
    </source>
</evidence>
<evidence type="ECO:0000256" key="1">
    <source>
        <dbReference type="SAM" id="MobiDB-lite"/>
    </source>
</evidence>
<proteinExistence type="predicted"/>
<keyword evidence="3" id="KW-1185">Reference proteome</keyword>
<gene>
    <name evidence="2" type="ORF">GWK47_023285</name>
</gene>
<feature type="region of interest" description="Disordered" evidence="1">
    <location>
        <begin position="97"/>
        <end position="118"/>
    </location>
</feature>
<organism evidence="2 3">
    <name type="scientific">Chionoecetes opilio</name>
    <name type="common">Atlantic snow crab</name>
    <name type="synonym">Cancer opilio</name>
    <dbReference type="NCBI Taxonomy" id="41210"/>
    <lineage>
        <taxon>Eukaryota</taxon>
        <taxon>Metazoa</taxon>
        <taxon>Ecdysozoa</taxon>
        <taxon>Arthropoda</taxon>
        <taxon>Crustacea</taxon>
        <taxon>Multicrustacea</taxon>
        <taxon>Malacostraca</taxon>
        <taxon>Eumalacostraca</taxon>
        <taxon>Eucarida</taxon>
        <taxon>Decapoda</taxon>
        <taxon>Pleocyemata</taxon>
        <taxon>Brachyura</taxon>
        <taxon>Eubrachyura</taxon>
        <taxon>Majoidea</taxon>
        <taxon>Majidae</taxon>
        <taxon>Chionoecetes</taxon>
    </lineage>
</organism>
<comment type="caution">
    <text evidence="2">The sequence shown here is derived from an EMBL/GenBank/DDBJ whole genome shotgun (WGS) entry which is preliminary data.</text>
</comment>
<reference evidence="2" key="1">
    <citation type="submission" date="2020-07" db="EMBL/GenBank/DDBJ databases">
        <title>The High-quality genome of the commercially important snow crab, Chionoecetes opilio.</title>
        <authorList>
            <person name="Jeong J.-H."/>
            <person name="Ryu S."/>
        </authorList>
    </citation>
    <scope>NUCLEOTIDE SEQUENCE</scope>
    <source>
        <strain evidence="2">MADBK_172401_WGS</strain>
        <tissue evidence="2">Digestive gland</tissue>
    </source>
</reference>
<dbReference type="EMBL" id="JACEEZ010024440">
    <property type="protein sequence ID" value="KAG0710197.1"/>
    <property type="molecule type" value="Genomic_DNA"/>
</dbReference>